<dbReference type="AlphaFoldDB" id="A0A0L8HE99"/>
<feature type="transmembrane region" description="Helical" evidence="1">
    <location>
        <begin position="19"/>
        <end position="40"/>
    </location>
</feature>
<keyword evidence="1" id="KW-0472">Membrane</keyword>
<reference evidence="2" key="1">
    <citation type="submission" date="2015-07" db="EMBL/GenBank/DDBJ databases">
        <title>MeaNS - Measles Nucleotide Surveillance Program.</title>
        <authorList>
            <person name="Tran T."/>
            <person name="Druce J."/>
        </authorList>
    </citation>
    <scope>NUCLEOTIDE SEQUENCE</scope>
    <source>
        <strain evidence="2">UCB-OBI-ISO-001</strain>
        <tissue evidence="2">Gonad</tissue>
    </source>
</reference>
<accession>A0A0L8HE99</accession>
<name>A0A0L8HE99_OCTBM</name>
<gene>
    <name evidence="2" type="ORF">OCBIM_22016544mg</name>
</gene>
<organism evidence="2">
    <name type="scientific">Octopus bimaculoides</name>
    <name type="common">California two-spotted octopus</name>
    <dbReference type="NCBI Taxonomy" id="37653"/>
    <lineage>
        <taxon>Eukaryota</taxon>
        <taxon>Metazoa</taxon>
        <taxon>Spiralia</taxon>
        <taxon>Lophotrochozoa</taxon>
        <taxon>Mollusca</taxon>
        <taxon>Cephalopoda</taxon>
        <taxon>Coleoidea</taxon>
        <taxon>Octopodiformes</taxon>
        <taxon>Octopoda</taxon>
        <taxon>Incirrata</taxon>
        <taxon>Octopodidae</taxon>
        <taxon>Octopus</taxon>
    </lineage>
</organism>
<keyword evidence="1" id="KW-1133">Transmembrane helix</keyword>
<evidence type="ECO:0000256" key="1">
    <source>
        <dbReference type="SAM" id="Phobius"/>
    </source>
</evidence>
<protein>
    <submittedName>
        <fullName evidence="2">Uncharacterized protein</fullName>
    </submittedName>
</protein>
<evidence type="ECO:0000313" key="2">
    <source>
        <dbReference type="EMBL" id="KOF87611.1"/>
    </source>
</evidence>
<keyword evidence="1" id="KW-0812">Transmembrane</keyword>
<sequence>MPCQLADTCRRCRLPQSPLYSNTIFSLYNTLNIIIIIIIAEQPLNSFIFFQPPIFFFKLRNNLNLK</sequence>
<proteinExistence type="predicted"/>
<dbReference type="EMBL" id="KQ418367">
    <property type="protein sequence ID" value="KOF87611.1"/>
    <property type="molecule type" value="Genomic_DNA"/>
</dbReference>